<dbReference type="PANTHER" id="PTHR24248:SF192">
    <property type="entry name" value="G-PROTEIN COUPLED RECEPTORS FAMILY 1 PROFILE DOMAIN-CONTAINING PROTEIN"/>
    <property type="match status" value="1"/>
</dbReference>
<evidence type="ECO:0000313" key="14">
    <source>
        <dbReference type="Proteomes" id="UP001233172"/>
    </source>
</evidence>
<organism evidence="13 14">
    <name type="scientific">Biomphalaria pfeifferi</name>
    <name type="common">Bloodfluke planorb</name>
    <name type="synonym">Freshwater snail</name>
    <dbReference type="NCBI Taxonomy" id="112525"/>
    <lineage>
        <taxon>Eukaryota</taxon>
        <taxon>Metazoa</taxon>
        <taxon>Spiralia</taxon>
        <taxon>Lophotrochozoa</taxon>
        <taxon>Mollusca</taxon>
        <taxon>Gastropoda</taxon>
        <taxon>Heterobranchia</taxon>
        <taxon>Euthyneura</taxon>
        <taxon>Panpulmonata</taxon>
        <taxon>Hygrophila</taxon>
        <taxon>Lymnaeoidea</taxon>
        <taxon>Planorbidae</taxon>
        <taxon>Biomphalaria</taxon>
    </lineage>
</organism>
<gene>
    <name evidence="13" type="ORF">Bpfe_004538</name>
</gene>
<evidence type="ECO:0000256" key="5">
    <source>
        <dbReference type="ARBA" id="ARBA00023040"/>
    </source>
</evidence>
<keyword evidence="5 9" id="KW-0297">G-protein coupled receptor</keyword>
<evidence type="ECO:0000313" key="13">
    <source>
        <dbReference type="EMBL" id="KAK0065741.1"/>
    </source>
</evidence>
<evidence type="ECO:0000256" key="6">
    <source>
        <dbReference type="ARBA" id="ARBA00023136"/>
    </source>
</evidence>
<reference evidence="13" key="1">
    <citation type="journal article" date="2023" name="PLoS Negl. Trop. Dis.">
        <title>A genome sequence for Biomphalaria pfeifferi, the major vector snail for the human-infecting parasite Schistosoma mansoni.</title>
        <authorList>
            <person name="Bu L."/>
            <person name="Lu L."/>
            <person name="Laidemitt M.R."/>
            <person name="Zhang S.M."/>
            <person name="Mutuku M."/>
            <person name="Mkoji G."/>
            <person name="Steinauer M."/>
            <person name="Loker E.S."/>
        </authorList>
    </citation>
    <scope>NUCLEOTIDE SEQUENCE</scope>
    <source>
        <strain evidence="13">KasaAsao</strain>
    </source>
</reference>
<protein>
    <submittedName>
        <fullName evidence="13">Trace amine-associated receptor 13c</fullName>
    </submittedName>
</protein>
<keyword evidence="4 11" id="KW-1133">Transmembrane helix</keyword>
<dbReference type="PROSITE" id="PS50262">
    <property type="entry name" value="G_PROTEIN_RECEP_F1_2"/>
    <property type="match status" value="1"/>
</dbReference>
<keyword evidence="7 9" id="KW-0675">Receptor</keyword>
<dbReference type="GO" id="GO:0004930">
    <property type="term" value="F:G protein-coupled receptor activity"/>
    <property type="evidence" value="ECO:0007669"/>
    <property type="project" value="UniProtKB-KW"/>
</dbReference>
<dbReference type="Pfam" id="PF00001">
    <property type="entry name" value="7tm_1"/>
    <property type="match status" value="1"/>
</dbReference>
<evidence type="ECO:0000256" key="1">
    <source>
        <dbReference type="ARBA" id="ARBA00004651"/>
    </source>
</evidence>
<feature type="transmembrane region" description="Helical" evidence="11">
    <location>
        <begin position="68"/>
        <end position="87"/>
    </location>
</feature>
<comment type="subcellular location">
    <subcellularLocation>
        <location evidence="1">Cell membrane</location>
        <topology evidence="1">Multi-pass membrane protein</topology>
    </subcellularLocation>
</comment>
<dbReference type="Proteomes" id="UP001233172">
    <property type="component" value="Unassembled WGS sequence"/>
</dbReference>
<name>A0AAD8C3B4_BIOPF</name>
<feature type="transmembrane region" description="Helical" evidence="11">
    <location>
        <begin position="107"/>
        <end position="125"/>
    </location>
</feature>
<evidence type="ECO:0000256" key="7">
    <source>
        <dbReference type="ARBA" id="ARBA00023170"/>
    </source>
</evidence>
<dbReference type="Gene3D" id="1.20.1070.10">
    <property type="entry name" value="Rhodopsin 7-helix transmembrane proteins"/>
    <property type="match status" value="1"/>
</dbReference>
<keyword evidence="14" id="KW-1185">Reference proteome</keyword>
<proteinExistence type="inferred from homology"/>
<evidence type="ECO:0000256" key="8">
    <source>
        <dbReference type="ARBA" id="ARBA00023224"/>
    </source>
</evidence>
<evidence type="ECO:0000256" key="4">
    <source>
        <dbReference type="ARBA" id="ARBA00022989"/>
    </source>
</evidence>
<keyword evidence="8 9" id="KW-0807">Transducer</keyword>
<feature type="region of interest" description="Disordered" evidence="10">
    <location>
        <begin position="227"/>
        <end position="268"/>
    </location>
</feature>
<comment type="caution">
    <text evidence="13">The sequence shown here is derived from an EMBL/GenBank/DDBJ whole genome shotgun (WGS) entry which is preliminary data.</text>
</comment>
<sequence length="320" mass="35646">MNLSDCLNSEVSKVNISTSAMAVINAVTSIITVFTVSMNSIIFIALVKSLCPSHNSLGHRSLISKCTMTSFVAVEILMGLFLMPLLIIKTNLGVWTLGTPVIWLKDFLSDFICTLTMVHMVTMAVDRYMAVCHPLTYRLLTSRHAYVIVALSWGVPGLVNSNITISNYLHVRRSNDFQFTCMYYDLNSFLFLLVVLMILPIMLITFLYIRILVEVQSFHRRNLKYRSSDQPDEPTITNLGVDDRSSTVPTTSVNCESMSNCDSQSNTPGTEAAALSSQVQTDKHLATFGNFFCYKVSNKDVCVRGTNIGDNVGYVFECSN</sequence>
<keyword evidence="3 9" id="KW-0812">Transmembrane</keyword>
<dbReference type="InterPro" id="IPR000276">
    <property type="entry name" value="GPCR_Rhodpsn"/>
</dbReference>
<evidence type="ECO:0000256" key="2">
    <source>
        <dbReference type="ARBA" id="ARBA00022475"/>
    </source>
</evidence>
<dbReference type="GO" id="GO:0005886">
    <property type="term" value="C:plasma membrane"/>
    <property type="evidence" value="ECO:0007669"/>
    <property type="project" value="UniProtKB-SubCell"/>
</dbReference>
<accession>A0AAD8C3B4</accession>
<dbReference type="AlphaFoldDB" id="A0AAD8C3B4"/>
<evidence type="ECO:0000256" key="9">
    <source>
        <dbReference type="RuleBase" id="RU000688"/>
    </source>
</evidence>
<evidence type="ECO:0000256" key="10">
    <source>
        <dbReference type="SAM" id="MobiDB-lite"/>
    </source>
</evidence>
<feature type="transmembrane region" description="Helical" evidence="11">
    <location>
        <begin position="146"/>
        <end position="169"/>
    </location>
</feature>
<dbReference type="SUPFAM" id="SSF81321">
    <property type="entry name" value="Family A G protein-coupled receptor-like"/>
    <property type="match status" value="1"/>
</dbReference>
<keyword evidence="6 11" id="KW-0472">Membrane</keyword>
<dbReference type="PROSITE" id="PS00237">
    <property type="entry name" value="G_PROTEIN_RECEP_F1_1"/>
    <property type="match status" value="1"/>
</dbReference>
<reference evidence="13" key="2">
    <citation type="submission" date="2023-04" db="EMBL/GenBank/DDBJ databases">
        <authorList>
            <person name="Bu L."/>
            <person name="Lu L."/>
            <person name="Laidemitt M.R."/>
            <person name="Zhang S.M."/>
            <person name="Mutuku M."/>
            <person name="Mkoji G."/>
            <person name="Steinauer M."/>
            <person name="Loker E.S."/>
        </authorList>
    </citation>
    <scope>NUCLEOTIDE SEQUENCE</scope>
    <source>
        <strain evidence="13">KasaAsao</strain>
        <tissue evidence="13">Whole Snail</tissue>
    </source>
</reference>
<evidence type="ECO:0000256" key="11">
    <source>
        <dbReference type="SAM" id="Phobius"/>
    </source>
</evidence>
<feature type="domain" description="G-protein coupled receptors family 1 profile" evidence="12">
    <location>
        <begin position="38"/>
        <end position="217"/>
    </location>
</feature>
<keyword evidence="2" id="KW-1003">Cell membrane</keyword>
<comment type="similarity">
    <text evidence="9">Belongs to the G-protein coupled receptor 1 family.</text>
</comment>
<feature type="transmembrane region" description="Helical" evidence="11">
    <location>
        <begin position="189"/>
        <end position="213"/>
    </location>
</feature>
<evidence type="ECO:0000259" key="12">
    <source>
        <dbReference type="PROSITE" id="PS50262"/>
    </source>
</evidence>
<dbReference type="PRINTS" id="PR00237">
    <property type="entry name" value="GPCRRHODOPSN"/>
</dbReference>
<feature type="compositionally biased region" description="Polar residues" evidence="10">
    <location>
        <begin position="246"/>
        <end position="268"/>
    </location>
</feature>
<feature type="transmembrane region" description="Helical" evidence="11">
    <location>
        <begin position="20"/>
        <end position="47"/>
    </location>
</feature>
<dbReference type="InterPro" id="IPR017452">
    <property type="entry name" value="GPCR_Rhodpsn_7TM"/>
</dbReference>
<dbReference type="EMBL" id="JASAOG010000012">
    <property type="protein sequence ID" value="KAK0065741.1"/>
    <property type="molecule type" value="Genomic_DNA"/>
</dbReference>
<dbReference type="PANTHER" id="PTHR24248">
    <property type="entry name" value="ADRENERGIC RECEPTOR-RELATED G-PROTEIN COUPLED RECEPTOR"/>
    <property type="match status" value="1"/>
</dbReference>
<evidence type="ECO:0000256" key="3">
    <source>
        <dbReference type="ARBA" id="ARBA00022692"/>
    </source>
</evidence>